<dbReference type="EMBL" id="FCNY02000005">
    <property type="protein sequence ID" value="SAL33701.1"/>
    <property type="molecule type" value="Genomic_DNA"/>
</dbReference>
<accession>A0A158GPF1</accession>
<evidence type="ECO:0000313" key="1">
    <source>
        <dbReference type="EMBL" id="SAL33701.1"/>
    </source>
</evidence>
<name>A0A158GPF1_CABCO</name>
<keyword evidence="2" id="KW-1185">Reference proteome</keyword>
<reference evidence="2" key="1">
    <citation type="submission" date="2016-01" db="EMBL/GenBank/DDBJ databases">
        <authorList>
            <person name="Peeters C."/>
        </authorList>
    </citation>
    <scope>NUCLEOTIDE SEQUENCE [LARGE SCALE GENOMIC DNA]</scope>
</reference>
<dbReference type="RefSeq" id="WP_053570220.1">
    <property type="nucleotide sequence ID" value="NZ_FCNY02000005.1"/>
</dbReference>
<protein>
    <recommendedName>
        <fullName evidence="3">Rhodanese domain-containing protein</fullName>
    </recommendedName>
</protein>
<proteinExistence type="predicted"/>
<evidence type="ECO:0000313" key="2">
    <source>
        <dbReference type="Proteomes" id="UP000054740"/>
    </source>
</evidence>
<evidence type="ECO:0008006" key="3">
    <source>
        <dbReference type="Google" id="ProtNLM"/>
    </source>
</evidence>
<sequence length="68" mass="7453">MPRFVSAAQLRTLIAQRSELAVLDVREEGELVEQVERDAIASIDVIDFGTATARRSRERLAASSGPRA</sequence>
<organism evidence="1 2">
    <name type="scientific">Caballeronia cordobensis</name>
    <name type="common">Burkholderia cordobensis</name>
    <dbReference type="NCBI Taxonomy" id="1353886"/>
    <lineage>
        <taxon>Bacteria</taxon>
        <taxon>Pseudomonadati</taxon>
        <taxon>Pseudomonadota</taxon>
        <taxon>Betaproteobacteria</taxon>
        <taxon>Burkholderiales</taxon>
        <taxon>Burkholderiaceae</taxon>
        <taxon>Caballeronia</taxon>
    </lineage>
</organism>
<gene>
    <name evidence="1" type="ORF">AWB70_02258</name>
</gene>
<dbReference type="Proteomes" id="UP000054740">
    <property type="component" value="Unassembled WGS sequence"/>
</dbReference>
<dbReference type="AlphaFoldDB" id="A0A158GPF1"/>